<organism evidence="2 3">
    <name type="scientific">Paraglomus occultum</name>
    <dbReference type="NCBI Taxonomy" id="144539"/>
    <lineage>
        <taxon>Eukaryota</taxon>
        <taxon>Fungi</taxon>
        <taxon>Fungi incertae sedis</taxon>
        <taxon>Mucoromycota</taxon>
        <taxon>Glomeromycotina</taxon>
        <taxon>Glomeromycetes</taxon>
        <taxon>Paraglomerales</taxon>
        <taxon>Paraglomeraceae</taxon>
        <taxon>Paraglomus</taxon>
    </lineage>
</organism>
<dbReference type="AlphaFoldDB" id="A0A9N9BFE4"/>
<sequence length="170" mass="19043">MSQEQTNPYKVVVAAENSPISHNAVNFAFDLCSRLSCPFTLTVVYIIALNPSTNIPFLSNLEKANNLDIQLEAKETVAVLQKYLEKFKTLTPRVNYTFVQSEGYGTVGENLTHYITVEHPDTNLLVIGSRDLEGLQKMILSSTSEYVSRHIKVPVVIVKPHDKLDDCTSR</sequence>
<proteinExistence type="predicted"/>
<dbReference type="Pfam" id="PF00582">
    <property type="entry name" value="Usp"/>
    <property type="match status" value="1"/>
</dbReference>
<dbReference type="PRINTS" id="PR01438">
    <property type="entry name" value="UNVRSLSTRESS"/>
</dbReference>
<protein>
    <submittedName>
        <fullName evidence="2">9624_t:CDS:1</fullName>
    </submittedName>
</protein>
<accession>A0A9N9BFE4</accession>
<evidence type="ECO:0000259" key="1">
    <source>
        <dbReference type="Pfam" id="PF00582"/>
    </source>
</evidence>
<gene>
    <name evidence="2" type="ORF">POCULU_LOCUS5649</name>
</gene>
<dbReference type="CDD" id="cd23659">
    <property type="entry name" value="USP_At3g01520-like"/>
    <property type="match status" value="1"/>
</dbReference>
<name>A0A9N9BFE4_9GLOM</name>
<reference evidence="2" key="1">
    <citation type="submission" date="2021-06" db="EMBL/GenBank/DDBJ databases">
        <authorList>
            <person name="Kallberg Y."/>
            <person name="Tangrot J."/>
            <person name="Rosling A."/>
        </authorList>
    </citation>
    <scope>NUCLEOTIDE SEQUENCE</scope>
    <source>
        <strain evidence="2">IA702</strain>
    </source>
</reference>
<dbReference type="SUPFAM" id="SSF52402">
    <property type="entry name" value="Adenine nucleotide alpha hydrolases-like"/>
    <property type="match status" value="1"/>
</dbReference>
<dbReference type="Proteomes" id="UP000789572">
    <property type="component" value="Unassembled WGS sequence"/>
</dbReference>
<dbReference type="PANTHER" id="PTHR31964:SF113">
    <property type="entry name" value="USPA DOMAIN-CONTAINING PROTEIN"/>
    <property type="match status" value="1"/>
</dbReference>
<dbReference type="OrthoDB" id="843225at2759"/>
<dbReference type="InterPro" id="IPR014729">
    <property type="entry name" value="Rossmann-like_a/b/a_fold"/>
</dbReference>
<feature type="domain" description="UspA" evidence="1">
    <location>
        <begin position="10"/>
        <end position="159"/>
    </location>
</feature>
<dbReference type="EMBL" id="CAJVPJ010000897">
    <property type="protein sequence ID" value="CAG8563875.1"/>
    <property type="molecule type" value="Genomic_DNA"/>
</dbReference>
<keyword evidence="3" id="KW-1185">Reference proteome</keyword>
<evidence type="ECO:0000313" key="2">
    <source>
        <dbReference type="EMBL" id="CAG8563875.1"/>
    </source>
</evidence>
<comment type="caution">
    <text evidence="2">The sequence shown here is derived from an EMBL/GenBank/DDBJ whole genome shotgun (WGS) entry which is preliminary data.</text>
</comment>
<dbReference type="InterPro" id="IPR006016">
    <property type="entry name" value="UspA"/>
</dbReference>
<dbReference type="InterPro" id="IPR006015">
    <property type="entry name" value="Universal_stress_UspA"/>
</dbReference>
<evidence type="ECO:0000313" key="3">
    <source>
        <dbReference type="Proteomes" id="UP000789572"/>
    </source>
</evidence>
<dbReference type="Gene3D" id="3.40.50.620">
    <property type="entry name" value="HUPs"/>
    <property type="match status" value="1"/>
</dbReference>
<dbReference type="PANTHER" id="PTHR31964">
    <property type="entry name" value="ADENINE NUCLEOTIDE ALPHA HYDROLASES-LIKE SUPERFAMILY PROTEIN"/>
    <property type="match status" value="1"/>
</dbReference>